<dbReference type="Proteomes" id="UP000261875">
    <property type="component" value="Chromosome"/>
</dbReference>
<feature type="compositionally biased region" description="Basic and acidic residues" evidence="1">
    <location>
        <begin position="414"/>
        <end position="434"/>
    </location>
</feature>
<reference evidence="2 3" key="1">
    <citation type="submission" date="2017-05" db="EMBL/GenBank/DDBJ databases">
        <title>Genome sequence of Candidatus Fukatsuia symbiotica and Candidatus Hamiltonella defensa from Acyrthosiphon pisum strain 5D.</title>
        <authorList>
            <person name="Patel V.A."/>
            <person name="Chevignon G."/>
            <person name="Russell J.A."/>
            <person name="Oliver K.M."/>
        </authorList>
    </citation>
    <scope>NUCLEOTIDE SEQUENCE [LARGE SCALE GENOMIC DNA]</scope>
    <source>
        <strain evidence="2 3">5D</strain>
    </source>
</reference>
<dbReference type="STRING" id="1878942.GCA_900128755_00403"/>
<feature type="compositionally biased region" description="Basic and acidic residues" evidence="1">
    <location>
        <begin position="393"/>
        <end position="405"/>
    </location>
</feature>
<organism evidence="2 3">
    <name type="scientific">Candidatus Fukatsuia symbiotica</name>
    <dbReference type="NCBI Taxonomy" id="1878942"/>
    <lineage>
        <taxon>Bacteria</taxon>
        <taxon>Pseudomonadati</taxon>
        <taxon>Pseudomonadota</taxon>
        <taxon>Gammaproteobacteria</taxon>
        <taxon>Enterobacterales</taxon>
        <taxon>Yersiniaceae</taxon>
        <taxon>Candidatus Fukatsuia</taxon>
    </lineage>
</organism>
<evidence type="ECO:0000313" key="3">
    <source>
        <dbReference type="Proteomes" id="UP000261875"/>
    </source>
</evidence>
<dbReference type="KEGG" id="fsm:CCS41_07275"/>
<accession>A0A2U8I5A6</accession>
<sequence length="486" mass="53248">MTAVTGSVSRGAVIQTATPHGKNNEGLGLTFTVMFKFGGNDPQVLSSCNSENGSSLESSGTFSGELERVTGSTPPNTHTNGKGQTTGLNGKNQSNSSANENNQAASTNECNETTTPNVATTKSRSDVFLTHEGKANRETWLKKIGMNAEQIKEIDAKLASISKENITVNNEINDFYRTVSIIEGISGTKDDSELKKIVKEFSELLKTVKTEKLHKLFINSGNGTKYGKFEAIKEQVSAYRQSKRITNEEINAEYLKHIKSLLDCDYDSLSKNVRTMIETLMQQPASLDPYKLCTHRQGVAAMLLNFGASSQKADPKEMPEKHSVSPDSSLRVPEPQSNEQELAGPFGPFGPFSVEFTVEAQLPTSEEEVERPNLPPSRKKETADAKNQTELLVEERANEIKEPRNGHKQAVPDPRIHEEAQPSEPKEQNKEAPPEARTGIGGWQKNDKGKWVQLNAPKKVVLSPGSSGWGMGPNVPRVQPQVGNRF</sequence>
<feature type="compositionally biased region" description="Polar residues" evidence="1">
    <location>
        <begin position="70"/>
        <end position="91"/>
    </location>
</feature>
<dbReference type="AlphaFoldDB" id="A0A2U8I5A6"/>
<dbReference type="RefSeq" id="WP_072549586.1">
    <property type="nucleotide sequence ID" value="NZ_CP021659.1"/>
</dbReference>
<feature type="region of interest" description="Disordered" evidence="1">
    <location>
        <begin position="46"/>
        <end position="125"/>
    </location>
</feature>
<evidence type="ECO:0000256" key="1">
    <source>
        <dbReference type="SAM" id="MobiDB-lite"/>
    </source>
</evidence>
<feature type="region of interest" description="Disordered" evidence="1">
    <location>
        <begin position="362"/>
        <end position="486"/>
    </location>
</feature>
<proteinExistence type="predicted"/>
<feature type="compositionally biased region" description="Polar residues" evidence="1">
    <location>
        <begin position="110"/>
        <end position="122"/>
    </location>
</feature>
<feature type="compositionally biased region" description="Low complexity" evidence="1">
    <location>
        <begin position="46"/>
        <end position="60"/>
    </location>
</feature>
<protein>
    <submittedName>
        <fullName evidence="2">Uncharacterized protein</fullName>
    </submittedName>
</protein>
<dbReference type="EMBL" id="CP021659">
    <property type="protein sequence ID" value="AWK14318.1"/>
    <property type="molecule type" value="Genomic_DNA"/>
</dbReference>
<evidence type="ECO:0000313" key="2">
    <source>
        <dbReference type="EMBL" id="AWK14318.1"/>
    </source>
</evidence>
<keyword evidence="3" id="KW-1185">Reference proteome</keyword>
<feature type="compositionally biased region" description="Low complexity" evidence="1">
    <location>
        <begin position="92"/>
        <end position="109"/>
    </location>
</feature>
<gene>
    <name evidence="2" type="ORF">CCS41_07275</name>
</gene>
<feature type="region of interest" description="Disordered" evidence="1">
    <location>
        <begin position="310"/>
        <end position="350"/>
    </location>
</feature>
<name>A0A2U8I5A6_9GAMM</name>
<feature type="compositionally biased region" description="Basic and acidic residues" evidence="1">
    <location>
        <begin position="313"/>
        <end position="324"/>
    </location>
</feature>